<dbReference type="GO" id="GO:0005886">
    <property type="term" value="C:plasma membrane"/>
    <property type="evidence" value="ECO:0007669"/>
    <property type="project" value="UniProtKB-SubCell"/>
</dbReference>
<keyword evidence="3 11" id="KW-0328">Glycosyltransferase</keyword>
<dbReference type="SUPFAM" id="SSF53955">
    <property type="entry name" value="Lysozyme-like"/>
    <property type="match status" value="1"/>
</dbReference>
<keyword evidence="9 11" id="KW-0472">Membrane</keyword>
<dbReference type="PANTHER" id="PTHR30400:SF0">
    <property type="entry name" value="BIOSYNTHETIC PEPTIDOGLYCAN TRANSGLYCOSYLASE"/>
    <property type="match status" value="1"/>
</dbReference>
<dbReference type="InterPro" id="IPR036950">
    <property type="entry name" value="PBP_transglycosylase"/>
</dbReference>
<comment type="catalytic activity">
    <reaction evidence="11">
        <text>[GlcNAc-(1-&gt;4)-Mur2Ac(oyl-L-Ala-gamma-D-Glu-L-Lys-D-Ala-D-Ala)](n)-di-trans,octa-cis-undecaprenyl diphosphate + beta-D-GlcNAc-(1-&gt;4)-Mur2Ac(oyl-L-Ala-gamma-D-Glu-L-Lys-D-Ala-D-Ala)-di-trans,octa-cis-undecaprenyl diphosphate = [GlcNAc-(1-&gt;4)-Mur2Ac(oyl-L-Ala-gamma-D-Glu-L-Lys-D-Ala-D-Ala)](n+1)-di-trans,octa-cis-undecaprenyl diphosphate + di-trans,octa-cis-undecaprenyl diphosphate + H(+)</text>
        <dbReference type="Rhea" id="RHEA:23708"/>
        <dbReference type="Rhea" id="RHEA-COMP:9602"/>
        <dbReference type="Rhea" id="RHEA-COMP:9603"/>
        <dbReference type="ChEBI" id="CHEBI:15378"/>
        <dbReference type="ChEBI" id="CHEBI:58405"/>
        <dbReference type="ChEBI" id="CHEBI:60033"/>
        <dbReference type="ChEBI" id="CHEBI:78435"/>
        <dbReference type="EC" id="2.4.99.28"/>
    </reaction>
</comment>
<dbReference type="GO" id="GO:0009252">
    <property type="term" value="P:peptidoglycan biosynthetic process"/>
    <property type="evidence" value="ECO:0007669"/>
    <property type="project" value="UniProtKB-UniRule"/>
</dbReference>
<comment type="function">
    <text evidence="11">Peptidoglycan polymerase that catalyzes glycan chain elongation from lipid-linked precursors.</text>
</comment>
<evidence type="ECO:0000256" key="10">
    <source>
        <dbReference type="ARBA" id="ARBA00023316"/>
    </source>
</evidence>
<dbReference type="InterPro" id="IPR023346">
    <property type="entry name" value="Lysozyme-like_dom_sf"/>
</dbReference>
<dbReference type="Proteomes" id="UP000823603">
    <property type="component" value="Unassembled WGS sequence"/>
</dbReference>
<dbReference type="EC" id="2.4.99.28" evidence="11"/>
<evidence type="ECO:0000256" key="7">
    <source>
        <dbReference type="ARBA" id="ARBA00022984"/>
    </source>
</evidence>
<evidence type="ECO:0000256" key="1">
    <source>
        <dbReference type="ARBA" id="ARBA00022475"/>
    </source>
</evidence>
<accession>A0A9D9ID34</accession>
<dbReference type="AlphaFoldDB" id="A0A9D9ID34"/>
<evidence type="ECO:0000256" key="9">
    <source>
        <dbReference type="ARBA" id="ARBA00023136"/>
    </source>
</evidence>
<dbReference type="GO" id="GO:0016763">
    <property type="term" value="F:pentosyltransferase activity"/>
    <property type="evidence" value="ECO:0007669"/>
    <property type="project" value="InterPro"/>
</dbReference>
<evidence type="ECO:0000256" key="8">
    <source>
        <dbReference type="ARBA" id="ARBA00022989"/>
    </source>
</evidence>
<keyword evidence="1 11" id="KW-1003">Cell membrane</keyword>
<reference evidence="13" key="1">
    <citation type="submission" date="2020-10" db="EMBL/GenBank/DDBJ databases">
        <authorList>
            <person name="Gilroy R."/>
        </authorList>
    </citation>
    <scope>NUCLEOTIDE SEQUENCE</scope>
    <source>
        <strain evidence="13">B2-22910</strain>
    </source>
</reference>
<keyword evidence="8 11" id="KW-1133">Transmembrane helix</keyword>
<evidence type="ECO:0000256" key="2">
    <source>
        <dbReference type="ARBA" id="ARBA00022519"/>
    </source>
</evidence>
<dbReference type="NCBIfam" id="TIGR02070">
    <property type="entry name" value="mono_pep_trsgly"/>
    <property type="match status" value="1"/>
</dbReference>
<dbReference type="Gene3D" id="1.10.3810.10">
    <property type="entry name" value="Biosynthetic peptidoglycan transglycosylase-like"/>
    <property type="match status" value="1"/>
</dbReference>
<evidence type="ECO:0000313" key="13">
    <source>
        <dbReference type="EMBL" id="MBO8470407.1"/>
    </source>
</evidence>
<dbReference type="GO" id="GO:0008360">
    <property type="term" value="P:regulation of cell shape"/>
    <property type="evidence" value="ECO:0007669"/>
    <property type="project" value="UniProtKB-KW"/>
</dbReference>
<dbReference type="InterPro" id="IPR001264">
    <property type="entry name" value="Glyco_trans_51"/>
</dbReference>
<dbReference type="InterPro" id="IPR011812">
    <property type="entry name" value="Pep_trsgly"/>
</dbReference>
<dbReference type="GO" id="GO:0009274">
    <property type="term" value="C:peptidoglycan-based cell wall"/>
    <property type="evidence" value="ECO:0007669"/>
    <property type="project" value="InterPro"/>
</dbReference>
<comment type="caution">
    <text evidence="13">The sequence shown here is derived from an EMBL/GenBank/DDBJ whole genome shotgun (WGS) entry which is preliminary data.</text>
</comment>
<dbReference type="HAMAP" id="MF_00766">
    <property type="entry name" value="PGT_MtgA"/>
    <property type="match status" value="1"/>
</dbReference>
<comment type="similarity">
    <text evidence="11">Belongs to the glycosyltransferase 51 family.</text>
</comment>
<dbReference type="GO" id="GO:0008955">
    <property type="term" value="F:peptidoglycan glycosyltransferase activity"/>
    <property type="evidence" value="ECO:0007669"/>
    <property type="project" value="UniProtKB-UniRule"/>
</dbReference>
<reference evidence="13" key="2">
    <citation type="journal article" date="2021" name="PeerJ">
        <title>Extensive microbial diversity within the chicken gut microbiome revealed by metagenomics and culture.</title>
        <authorList>
            <person name="Gilroy R."/>
            <person name="Ravi A."/>
            <person name="Getino M."/>
            <person name="Pursley I."/>
            <person name="Horton D.L."/>
            <person name="Alikhan N.F."/>
            <person name="Baker D."/>
            <person name="Gharbi K."/>
            <person name="Hall N."/>
            <person name="Watson M."/>
            <person name="Adriaenssens E.M."/>
            <person name="Foster-Nyarko E."/>
            <person name="Jarju S."/>
            <person name="Secka A."/>
            <person name="Antonio M."/>
            <person name="Oren A."/>
            <person name="Chaudhuri R.R."/>
            <person name="La Ragione R."/>
            <person name="Hildebrand F."/>
            <person name="Pallen M.J."/>
        </authorList>
    </citation>
    <scope>NUCLEOTIDE SEQUENCE</scope>
    <source>
        <strain evidence="13">B2-22910</strain>
    </source>
</reference>
<keyword evidence="10 11" id="KW-0961">Cell wall biogenesis/degradation</keyword>
<sequence>MPSQRRHRHQGRRRLLRTVLVWIPLSLAIFSIAQVLLLKYVPVKVTPLMIKRTFQNIRKDGYRIQQEWTRLDDISPAMIQAVIASEDGRFLEHHGFDFREMRKMLEEHLEKGKRIRGCSTISQQTAKNCFTFCSDTWFRKGVEAYYTVLIEYIWGKERIMEVYLNIAETGDGLFGAGAAARRYYGKDASQLTRRQAAAIACVLPDPLHRTPEGMCAKAPGRVSAIAGRAAATDISGLFKKTRKQK</sequence>
<comment type="pathway">
    <text evidence="11">Cell wall biogenesis; peptidoglycan biosynthesis.</text>
</comment>
<keyword evidence="6 11" id="KW-0133">Cell shape</keyword>
<evidence type="ECO:0000256" key="11">
    <source>
        <dbReference type="HAMAP-Rule" id="MF_00766"/>
    </source>
</evidence>
<feature type="transmembrane region" description="Helical" evidence="11">
    <location>
        <begin position="20"/>
        <end position="41"/>
    </location>
</feature>
<keyword evidence="5 11" id="KW-0812">Transmembrane</keyword>
<proteinExistence type="inferred from homology"/>
<evidence type="ECO:0000313" key="14">
    <source>
        <dbReference type="Proteomes" id="UP000823603"/>
    </source>
</evidence>
<name>A0A9D9ID34_9BACT</name>
<gene>
    <name evidence="11 13" type="primary">mtgA</name>
    <name evidence="13" type="ORF">IAB82_01270</name>
</gene>
<evidence type="ECO:0000256" key="6">
    <source>
        <dbReference type="ARBA" id="ARBA00022960"/>
    </source>
</evidence>
<protein>
    <recommendedName>
        <fullName evidence="11">Biosynthetic peptidoglycan transglycosylase</fullName>
        <ecNumber evidence="11">2.4.99.28</ecNumber>
    </recommendedName>
    <alternativeName>
        <fullName evidence="11">Glycan polymerase</fullName>
    </alternativeName>
    <alternativeName>
        <fullName evidence="11">Peptidoglycan glycosyltransferase MtgA</fullName>
        <shortName evidence="11">PGT</shortName>
    </alternativeName>
</protein>
<keyword evidence="2" id="KW-0997">Cell inner membrane</keyword>
<evidence type="ECO:0000259" key="12">
    <source>
        <dbReference type="Pfam" id="PF00912"/>
    </source>
</evidence>
<keyword evidence="7 11" id="KW-0573">Peptidoglycan synthesis</keyword>
<comment type="subcellular location">
    <subcellularLocation>
        <location evidence="11">Cell membrane</location>
        <topology evidence="11">Single-pass membrane protein</topology>
    </subcellularLocation>
</comment>
<dbReference type="EMBL" id="JADIMB010000016">
    <property type="protein sequence ID" value="MBO8470407.1"/>
    <property type="molecule type" value="Genomic_DNA"/>
</dbReference>
<feature type="domain" description="Glycosyl transferase family 51" evidence="12">
    <location>
        <begin position="62"/>
        <end position="227"/>
    </location>
</feature>
<dbReference type="PANTHER" id="PTHR30400">
    <property type="entry name" value="MONOFUNCTIONAL BIOSYNTHETIC PEPTIDOGLYCAN TRANSGLYCOSYLASE"/>
    <property type="match status" value="1"/>
</dbReference>
<evidence type="ECO:0000256" key="3">
    <source>
        <dbReference type="ARBA" id="ARBA00022676"/>
    </source>
</evidence>
<keyword evidence="4 11" id="KW-0808">Transferase</keyword>
<dbReference type="GO" id="GO:0071555">
    <property type="term" value="P:cell wall organization"/>
    <property type="evidence" value="ECO:0007669"/>
    <property type="project" value="UniProtKB-KW"/>
</dbReference>
<evidence type="ECO:0000256" key="4">
    <source>
        <dbReference type="ARBA" id="ARBA00022679"/>
    </source>
</evidence>
<evidence type="ECO:0000256" key="5">
    <source>
        <dbReference type="ARBA" id="ARBA00022692"/>
    </source>
</evidence>
<dbReference type="Pfam" id="PF00912">
    <property type="entry name" value="Transgly"/>
    <property type="match status" value="1"/>
</dbReference>
<organism evidence="13 14">
    <name type="scientific">Candidatus Cryptobacteroides faecavium</name>
    <dbReference type="NCBI Taxonomy" id="2840762"/>
    <lineage>
        <taxon>Bacteria</taxon>
        <taxon>Pseudomonadati</taxon>
        <taxon>Bacteroidota</taxon>
        <taxon>Bacteroidia</taxon>
        <taxon>Bacteroidales</taxon>
        <taxon>Candidatus Cryptobacteroides</taxon>
    </lineage>
</organism>